<comment type="caution">
    <text evidence="1">The sequence shown here is derived from an EMBL/GenBank/DDBJ whole genome shotgun (WGS) entry which is preliminary data.</text>
</comment>
<evidence type="ECO:0000313" key="1">
    <source>
        <dbReference type="EMBL" id="MBZ2387768.1"/>
    </source>
</evidence>
<protein>
    <submittedName>
        <fullName evidence="1">Uncharacterized protein</fullName>
    </submittedName>
</protein>
<reference evidence="1 2" key="1">
    <citation type="submission" date="2021-08" db="EMBL/GenBank/DDBJ databases">
        <title>FDA dAtabase for Regulatory Grade micrObial Sequences (FDA-ARGOS): Supporting development and validation of Infectious Disease Dx tests.</title>
        <authorList>
            <person name="Sproer C."/>
            <person name="Gronow S."/>
            <person name="Severitt S."/>
            <person name="Schroder I."/>
            <person name="Tallon L."/>
            <person name="Sadzewicz L."/>
            <person name="Zhao X."/>
            <person name="Boylan J."/>
            <person name="Ott S."/>
            <person name="Bowen H."/>
            <person name="Vavikolanu K."/>
            <person name="Hazen T."/>
            <person name="Aluvathingal J."/>
            <person name="Nadendla S."/>
            <person name="Lowell S."/>
            <person name="Myers T."/>
            <person name="Yan Y."/>
            <person name="Sichtig H."/>
        </authorList>
    </citation>
    <scope>NUCLEOTIDE SEQUENCE [LARGE SCALE GENOMIC DNA]</scope>
    <source>
        <strain evidence="1 2">FDAARGOS_1460</strain>
    </source>
</reference>
<evidence type="ECO:0000313" key="2">
    <source>
        <dbReference type="Proteomes" id="UP000734271"/>
    </source>
</evidence>
<keyword evidence="2" id="KW-1185">Reference proteome</keyword>
<proteinExistence type="predicted"/>
<name>A0ABS7T1U3_9FIRM</name>
<organism evidence="1 2">
    <name type="scientific">Anaerococcus murdochii</name>
    <dbReference type="NCBI Taxonomy" id="411577"/>
    <lineage>
        <taxon>Bacteria</taxon>
        <taxon>Bacillati</taxon>
        <taxon>Bacillota</taxon>
        <taxon>Tissierellia</taxon>
        <taxon>Tissierellales</taxon>
        <taxon>Peptoniphilaceae</taxon>
        <taxon>Anaerococcus</taxon>
    </lineage>
</organism>
<gene>
    <name evidence="1" type="ORF">K8P03_10840</name>
</gene>
<dbReference type="Proteomes" id="UP000734271">
    <property type="component" value="Unassembled WGS sequence"/>
</dbReference>
<accession>A0ABS7T1U3</accession>
<dbReference type="EMBL" id="JAIPME010000002">
    <property type="protein sequence ID" value="MBZ2387768.1"/>
    <property type="molecule type" value="Genomic_DNA"/>
</dbReference>
<dbReference type="RefSeq" id="WP_223420626.1">
    <property type="nucleotide sequence ID" value="NZ_JAIPME010000002.1"/>
</dbReference>
<sequence>MGVKIYNPVDLKDIEDFKTKFYGKEVTDTKKYEALKKEMDDLKGQVDKTSSEIEKDDIPERLTNLEVALSEMMGGGE</sequence>